<dbReference type="PANTHER" id="PTHR48098:SF1">
    <property type="entry name" value="DIACYLGLYCEROL ACYLTRANSFERASE_MYCOLYLTRANSFERASE AG85A"/>
    <property type="match status" value="1"/>
</dbReference>
<reference evidence="4" key="1">
    <citation type="journal article" date="2019" name="Int. J. Syst. Evol. Microbiol.">
        <title>The Global Catalogue of Microorganisms (GCM) 10K type strain sequencing project: providing services to taxonomists for standard genome sequencing and annotation.</title>
        <authorList>
            <consortium name="The Broad Institute Genomics Platform"/>
            <consortium name="The Broad Institute Genome Sequencing Center for Infectious Disease"/>
            <person name="Wu L."/>
            <person name="Ma J."/>
        </authorList>
    </citation>
    <scope>NUCLEOTIDE SEQUENCE [LARGE SCALE GENOMIC DNA]</scope>
    <source>
        <strain evidence="4">CGMCC 4.7330</strain>
    </source>
</reference>
<organism evidence="3 4">
    <name type="scientific">Nocardia jiangsuensis</name>
    <dbReference type="NCBI Taxonomy" id="1691563"/>
    <lineage>
        <taxon>Bacteria</taxon>
        <taxon>Bacillati</taxon>
        <taxon>Actinomycetota</taxon>
        <taxon>Actinomycetes</taxon>
        <taxon>Mycobacteriales</taxon>
        <taxon>Nocardiaceae</taxon>
        <taxon>Nocardia</taxon>
    </lineage>
</organism>
<dbReference type="GO" id="GO:0016787">
    <property type="term" value="F:hydrolase activity"/>
    <property type="evidence" value="ECO:0007669"/>
    <property type="project" value="UniProtKB-KW"/>
</dbReference>
<dbReference type="InterPro" id="IPR050583">
    <property type="entry name" value="Mycobacterial_A85_antigen"/>
</dbReference>
<dbReference type="Pfam" id="PF00756">
    <property type="entry name" value="Esterase"/>
    <property type="match status" value="1"/>
</dbReference>
<evidence type="ECO:0000256" key="1">
    <source>
        <dbReference type="SAM" id="MobiDB-lite"/>
    </source>
</evidence>
<dbReference type="EMBL" id="JBHSAX010000003">
    <property type="protein sequence ID" value="MFC3960834.1"/>
    <property type="molecule type" value="Genomic_DNA"/>
</dbReference>
<comment type="caution">
    <text evidence="3">The sequence shown here is derived from an EMBL/GenBank/DDBJ whole genome shotgun (WGS) entry which is preliminary data.</text>
</comment>
<proteinExistence type="predicted"/>
<feature type="signal peptide" evidence="2">
    <location>
        <begin position="1"/>
        <end position="31"/>
    </location>
</feature>
<name>A0ABV8DM38_9NOCA</name>
<dbReference type="InterPro" id="IPR000801">
    <property type="entry name" value="Esterase-like"/>
</dbReference>
<dbReference type="Gene3D" id="3.40.50.1820">
    <property type="entry name" value="alpha/beta hydrolase"/>
    <property type="match status" value="1"/>
</dbReference>
<dbReference type="RefSeq" id="WP_378610605.1">
    <property type="nucleotide sequence ID" value="NZ_JBHSAX010000003.1"/>
</dbReference>
<feature type="region of interest" description="Disordered" evidence="1">
    <location>
        <begin position="30"/>
        <end position="67"/>
    </location>
</feature>
<dbReference type="PANTHER" id="PTHR48098">
    <property type="entry name" value="ENTEROCHELIN ESTERASE-RELATED"/>
    <property type="match status" value="1"/>
</dbReference>
<evidence type="ECO:0000313" key="4">
    <source>
        <dbReference type="Proteomes" id="UP001595696"/>
    </source>
</evidence>
<keyword evidence="2" id="KW-0732">Signal</keyword>
<evidence type="ECO:0000256" key="2">
    <source>
        <dbReference type="SAM" id="SignalP"/>
    </source>
</evidence>
<dbReference type="InterPro" id="IPR029058">
    <property type="entry name" value="AB_hydrolase_fold"/>
</dbReference>
<protein>
    <submittedName>
        <fullName evidence="3">Alpha/beta hydrolase</fullName>
    </submittedName>
</protein>
<dbReference type="Proteomes" id="UP001595696">
    <property type="component" value="Unassembled WGS sequence"/>
</dbReference>
<keyword evidence="3" id="KW-0378">Hydrolase</keyword>
<feature type="chain" id="PRO_5045966566" evidence="2">
    <location>
        <begin position="32"/>
        <end position="369"/>
    </location>
</feature>
<gene>
    <name evidence="3" type="ORF">ACFO0B_02395</name>
</gene>
<feature type="compositionally biased region" description="Pro residues" evidence="1">
    <location>
        <begin position="36"/>
        <end position="64"/>
    </location>
</feature>
<accession>A0ABV8DM38</accession>
<dbReference type="SUPFAM" id="SSF53474">
    <property type="entry name" value="alpha/beta-Hydrolases"/>
    <property type="match status" value="1"/>
</dbReference>
<sequence>MNRATRRRVPLGVAVAAALTLAIASGTGVVAAPSGSPLPPPAPAPPALGPADPAPTPATPPPIDPAMTRSGLVERIARSDGRETLRIASAGMRRVISVDVLHGSGPGPRPVLYLLDGVDGDATSAWLTKGGAAEFFADKPVDVVVPGGGTGSMYSDWERTDAALGLNRWETFLTEELPPIVESLLRSDGRRAVAGVSMGAQAAIMLAQRHPGMYRAVAGMSGCYSTADPLGRAVTTITVASRGGDVQNLWGPPTSPEWAAHDSVLGAETLRGTAVYLSASPGLPTPADLVAIAQAPSVPEALAEAGGGAALEAGSRACTELFAGRLVQLGIPATVEYAPDGMHTWPDFAAQLPRTWAALEPALAVSGPS</sequence>
<evidence type="ECO:0000313" key="3">
    <source>
        <dbReference type="EMBL" id="MFC3960834.1"/>
    </source>
</evidence>
<keyword evidence="4" id="KW-1185">Reference proteome</keyword>